<sequence length="280" mass="32134">MRFLVFGDSKGKNNGVNTKVLKSIMEQSIKLNPKIDFLVMCGDSIAGSSNKEQLISQFNNFKRIVQSYHPNKIILPVIGNHEVNINPTDDSYEKIFEKIYNDLKPSGYLEDYNKTAYYVDYENTRIIILNAFHPNEIHKIIDNQLSWFENVASVDIKNKLVVVHSPAFPTGAHLGHCLDLYPNYRNSFWQVVDKCKIDIVFSSHEHNYSRRIIHGKNDIHQIITGGGGEKLRDKYKSKDGVIIPPIATYHFVVVDITENFIEVSAINTKGRLLDNFKLYK</sequence>
<accession>A0A174HDT0</accession>
<evidence type="ECO:0000313" key="3">
    <source>
        <dbReference type="Proteomes" id="UP000095594"/>
    </source>
</evidence>
<dbReference type="PANTHER" id="PTHR43143">
    <property type="entry name" value="METALLOPHOSPHOESTERASE, CALCINEURIN SUPERFAMILY"/>
    <property type="match status" value="1"/>
</dbReference>
<organism evidence="2 3">
    <name type="scientific">Clostridium disporicum</name>
    <dbReference type="NCBI Taxonomy" id="84024"/>
    <lineage>
        <taxon>Bacteria</taxon>
        <taxon>Bacillati</taxon>
        <taxon>Bacillota</taxon>
        <taxon>Clostridia</taxon>
        <taxon>Eubacteriales</taxon>
        <taxon>Clostridiaceae</taxon>
        <taxon>Clostridium</taxon>
    </lineage>
</organism>
<feature type="domain" description="Calcineurin-like phosphoesterase" evidence="1">
    <location>
        <begin position="1"/>
        <end position="208"/>
    </location>
</feature>
<dbReference type="GO" id="GO:0016787">
    <property type="term" value="F:hydrolase activity"/>
    <property type="evidence" value="ECO:0007669"/>
    <property type="project" value="InterPro"/>
</dbReference>
<dbReference type="Gene3D" id="3.60.21.10">
    <property type="match status" value="1"/>
</dbReference>
<evidence type="ECO:0000313" key="2">
    <source>
        <dbReference type="EMBL" id="CUO71527.1"/>
    </source>
</evidence>
<dbReference type="InterPro" id="IPR051918">
    <property type="entry name" value="STPP_CPPED1"/>
</dbReference>
<dbReference type="OrthoDB" id="9809781at2"/>
<dbReference type="AlphaFoldDB" id="A0A174HDT0"/>
<dbReference type="PANTHER" id="PTHR43143:SF1">
    <property type="entry name" value="SERINE_THREONINE-PROTEIN PHOSPHATASE CPPED1"/>
    <property type="match status" value="1"/>
</dbReference>
<dbReference type="InterPro" id="IPR004843">
    <property type="entry name" value="Calcineurin-like_PHP"/>
</dbReference>
<reference evidence="2 3" key="1">
    <citation type="submission" date="2015-09" db="EMBL/GenBank/DDBJ databases">
        <authorList>
            <consortium name="Pathogen Informatics"/>
        </authorList>
    </citation>
    <scope>NUCLEOTIDE SEQUENCE [LARGE SCALE GENOMIC DNA]</scope>
    <source>
        <strain evidence="2 3">2789STDY5834856</strain>
    </source>
</reference>
<dbReference type="Proteomes" id="UP000095594">
    <property type="component" value="Unassembled WGS sequence"/>
</dbReference>
<dbReference type="EMBL" id="CYZX01000014">
    <property type="protein sequence ID" value="CUO71527.1"/>
    <property type="molecule type" value="Genomic_DNA"/>
</dbReference>
<evidence type="ECO:0000259" key="1">
    <source>
        <dbReference type="Pfam" id="PF00149"/>
    </source>
</evidence>
<dbReference type="Pfam" id="PF00149">
    <property type="entry name" value="Metallophos"/>
    <property type="match status" value="1"/>
</dbReference>
<name>A0A174HDT0_9CLOT</name>
<protein>
    <submittedName>
        <fullName evidence="2">Calcineurin-like phosphoesterase</fullName>
    </submittedName>
</protein>
<gene>
    <name evidence="2" type="ORF">ERS852471_02109</name>
</gene>
<dbReference type="SUPFAM" id="SSF56300">
    <property type="entry name" value="Metallo-dependent phosphatases"/>
    <property type="match status" value="1"/>
</dbReference>
<proteinExistence type="predicted"/>
<dbReference type="RefSeq" id="WP_055266371.1">
    <property type="nucleotide sequence ID" value="NZ_CABIXQ010000014.1"/>
</dbReference>
<dbReference type="InterPro" id="IPR029052">
    <property type="entry name" value="Metallo-depent_PP-like"/>
</dbReference>